<dbReference type="PANTHER" id="PTHR21666">
    <property type="entry name" value="PEPTIDASE-RELATED"/>
    <property type="match status" value="1"/>
</dbReference>
<sequence length="82" mass="8627">MIAHDDGTTTVYGHMAKNSIIVRTGDKVEQGQVIGKIGNSGSSTGAHLHFGVMINGSYVDPSNYISATNTRPKSKYGNTITG</sequence>
<dbReference type="GO" id="GO:0004222">
    <property type="term" value="F:metalloendopeptidase activity"/>
    <property type="evidence" value="ECO:0007669"/>
    <property type="project" value="TreeGrafter"/>
</dbReference>
<feature type="domain" description="M23ase beta-sheet core" evidence="1">
    <location>
        <begin position="1"/>
        <end position="61"/>
    </location>
</feature>
<dbReference type="InterPro" id="IPR050570">
    <property type="entry name" value="Cell_wall_metabolism_enzyme"/>
</dbReference>
<dbReference type="InterPro" id="IPR011055">
    <property type="entry name" value="Dup_hybrid_motif"/>
</dbReference>
<comment type="caution">
    <text evidence="2">The sequence shown here is derived from an EMBL/GenBank/DDBJ whole genome shotgun (WGS) entry which is preliminary data.</text>
</comment>
<evidence type="ECO:0000313" key="2">
    <source>
        <dbReference type="EMBL" id="EKC51440.1"/>
    </source>
</evidence>
<dbReference type="EMBL" id="AJWZ01009396">
    <property type="protein sequence ID" value="EKC51440.1"/>
    <property type="molecule type" value="Genomic_DNA"/>
</dbReference>
<evidence type="ECO:0000259" key="1">
    <source>
        <dbReference type="Pfam" id="PF01551"/>
    </source>
</evidence>
<feature type="non-terminal residue" evidence="2">
    <location>
        <position position="82"/>
    </location>
</feature>
<reference evidence="2" key="1">
    <citation type="journal article" date="2013" name="Environ. Microbiol.">
        <title>Microbiota from the distal guts of lean and obese adolescents exhibit partial functional redundancy besides clear differences in community structure.</title>
        <authorList>
            <person name="Ferrer M."/>
            <person name="Ruiz A."/>
            <person name="Lanza F."/>
            <person name="Haange S.B."/>
            <person name="Oberbach A."/>
            <person name="Till H."/>
            <person name="Bargiela R."/>
            <person name="Campoy C."/>
            <person name="Segura M.T."/>
            <person name="Richter M."/>
            <person name="von Bergen M."/>
            <person name="Seifert J."/>
            <person name="Suarez A."/>
        </authorList>
    </citation>
    <scope>NUCLEOTIDE SEQUENCE</scope>
</reference>
<dbReference type="CDD" id="cd12797">
    <property type="entry name" value="M23_peptidase"/>
    <property type="match status" value="1"/>
</dbReference>
<organism evidence="2">
    <name type="scientific">human gut metagenome</name>
    <dbReference type="NCBI Taxonomy" id="408170"/>
    <lineage>
        <taxon>unclassified sequences</taxon>
        <taxon>metagenomes</taxon>
        <taxon>organismal metagenomes</taxon>
    </lineage>
</organism>
<gene>
    <name evidence="2" type="ORF">OBE_13606</name>
</gene>
<name>K1SCK5_9ZZZZ</name>
<dbReference type="InterPro" id="IPR016047">
    <property type="entry name" value="M23ase_b-sheet_dom"/>
</dbReference>
<dbReference type="Gene3D" id="2.70.70.10">
    <property type="entry name" value="Glucose Permease (Domain IIA)"/>
    <property type="match status" value="1"/>
</dbReference>
<protein>
    <submittedName>
        <fullName evidence="2">Protein containing Peptidase M23 domain protein</fullName>
    </submittedName>
</protein>
<dbReference type="Pfam" id="PF01551">
    <property type="entry name" value="Peptidase_M23"/>
    <property type="match status" value="1"/>
</dbReference>
<dbReference type="SUPFAM" id="SSF51261">
    <property type="entry name" value="Duplicated hybrid motif"/>
    <property type="match status" value="1"/>
</dbReference>
<dbReference type="PANTHER" id="PTHR21666:SF270">
    <property type="entry name" value="MUREIN HYDROLASE ACTIVATOR ENVC"/>
    <property type="match status" value="1"/>
</dbReference>
<proteinExistence type="predicted"/>
<dbReference type="AlphaFoldDB" id="K1SCK5"/>
<accession>K1SCK5</accession>